<name>A0A6L2LLR8_TANCI</name>
<reference evidence="1" key="1">
    <citation type="journal article" date="2019" name="Sci. Rep.">
        <title>Draft genome of Tanacetum cinerariifolium, the natural source of mosquito coil.</title>
        <authorList>
            <person name="Yamashiro T."/>
            <person name="Shiraishi A."/>
            <person name="Satake H."/>
            <person name="Nakayama K."/>
        </authorList>
    </citation>
    <scope>NUCLEOTIDE SEQUENCE</scope>
</reference>
<protein>
    <submittedName>
        <fullName evidence="1">Uncharacterized protein</fullName>
    </submittedName>
</protein>
<comment type="caution">
    <text evidence="1">The sequence shown here is derived from an EMBL/GenBank/DDBJ whole genome shotgun (WGS) entry which is preliminary data.</text>
</comment>
<accession>A0A6L2LLR8</accession>
<dbReference type="AlphaFoldDB" id="A0A6L2LLR8"/>
<evidence type="ECO:0000313" key="1">
    <source>
        <dbReference type="EMBL" id="GEU62771.1"/>
    </source>
</evidence>
<organism evidence="1">
    <name type="scientific">Tanacetum cinerariifolium</name>
    <name type="common">Dalmatian daisy</name>
    <name type="synonym">Chrysanthemum cinerariifolium</name>
    <dbReference type="NCBI Taxonomy" id="118510"/>
    <lineage>
        <taxon>Eukaryota</taxon>
        <taxon>Viridiplantae</taxon>
        <taxon>Streptophyta</taxon>
        <taxon>Embryophyta</taxon>
        <taxon>Tracheophyta</taxon>
        <taxon>Spermatophyta</taxon>
        <taxon>Magnoliopsida</taxon>
        <taxon>eudicotyledons</taxon>
        <taxon>Gunneridae</taxon>
        <taxon>Pentapetalae</taxon>
        <taxon>asterids</taxon>
        <taxon>campanulids</taxon>
        <taxon>Asterales</taxon>
        <taxon>Asteraceae</taxon>
        <taxon>Asteroideae</taxon>
        <taxon>Anthemideae</taxon>
        <taxon>Anthemidinae</taxon>
        <taxon>Tanacetum</taxon>
    </lineage>
</organism>
<gene>
    <name evidence="1" type="ORF">Tci_034749</name>
</gene>
<sequence length="135" mass="15555">MTVTSLKNFFHSEPSFNASFVIELRLYGLLGEKYVWKFILVGEEWKIIMKTKVEEKSWLDDGTRKEPNNDICHECKPFCFKSGHVEWPTCNSSEDGYCNGGNLPGMIQVGNVAYLQNYEWYEGPEDGDLKDEALK</sequence>
<proteinExistence type="predicted"/>
<dbReference type="EMBL" id="BKCJ010004730">
    <property type="protein sequence ID" value="GEU62771.1"/>
    <property type="molecule type" value="Genomic_DNA"/>
</dbReference>